<dbReference type="Gene3D" id="3.30.710.10">
    <property type="entry name" value="Potassium Channel Kv1.1, Chain A"/>
    <property type="match status" value="1"/>
</dbReference>
<dbReference type="InterPro" id="IPR000210">
    <property type="entry name" value="BTB/POZ_dom"/>
</dbReference>
<proteinExistence type="predicted"/>
<name>A0A507CGK8_9FUNG</name>
<accession>A0A507CGK8</accession>
<keyword evidence="4" id="KW-1185">Reference proteome</keyword>
<comment type="caution">
    <text evidence="3">The sequence shown here is derived from an EMBL/GenBank/DDBJ whole genome shotgun (WGS) entry which is preliminary data.</text>
</comment>
<sequence length="553" mass="62273">MMMMMKHGVLYSYITILVFIVIAACAPTTSTPPQRRNRPHLPPCYAEELRLATGLLQLKCIQVKLASRILDNSPPSELMGRVSEIMNQDRASQLATVEYLQWIAPMPEQILSLKPSRDLPLATLKFLLWYHRLVGARLKQDVSVLVASLQDVPVGELTVVHRQIGLLVGALVTRSQLEIKFARCLASSGISAVHLLEVKCSEIEIAKQMFQLAVQRSKVQLVVRARELADNHQASQLATFEYVEWIAPKFLAARPRGRWSRAELQLLISYADLVILRSEWDATVLEALRQYTARNDEATKNHNTEQLSQDLAMQSTSLRVFTFDITGNSNPRSLREAPQSLSPARTDRMSYHHLSPATADVAGFDLNKSRLGRFGHGSPAGGSWMSPARDDHDHNTAFLRVPSNIYPTFAILEREDRRLHPHIQIEKVSESSVRAMIEFIYIGTTSTKLVDSTQRQELYDLAERYAIEGLVNLAAEIIVNEDLNVDTISELMNFSDKYSNTKLFDMCFDYFMTIKDTICTDVLSKSLNGDEGKKAVMKMLSLQRLNGTGLKLV</sequence>
<dbReference type="VEuPathDB" id="FungiDB:SeMB42_g06641"/>
<feature type="chain" id="PRO_5021421776" description="BTB domain-containing protein" evidence="1">
    <location>
        <begin position="31"/>
        <end position="553"/>
    </location>
</feature>
<feature type="domain" description="BTB" evidence="2">
    <location>
        <begin position="420"/>
        <end position="479"/>
    </location>
</feature>
<dbReference type="InterPro" id="IPR011333">
    <property type="entry name" value="SKP1/BTB/POZ_sf"/>
</dbReference>
<evidence type="ECO:0000313" key="4">
    <source>
        <dbReference type="Proteomes" id="UP000317494"/>
    </source>
</evidence>
<evidence type="ECO:0000259" key="2">
    <source>
        <dbReference type="Pfam" id="PF00651"/>
    </source>
</evidence>
<reference evidence="3 4" key="1">
    <citation type="journal article" date="2019" name="Sci. Rep.">
        <title>Comparative genomics of chytrid fungi reveal insights into the obligate biotrophic and pathogenic lifestyle of Synchytrium endobioticum.</title>
        <authorList>
            <person name="van de Vossenberg B.T.L.H."/>
            <person name="Warris S."/>
            <person name="Nguyen H.D.T."/>
            <person name="van Gent-Pelzer M.P.E."/>
            <person name="Joly D.L."/>
            <person name="van de Geest H.C."/>
            <person name="Bonants P.J.M."/>
            <person name="Smith D.S."/>
            <person name="Levesque C.A."/>
            <person name="van der Lee T.A.J."/>
        </authorList>
    </citation>
    <scope>NUCLEOTIDE SEQUENCE [LARGE SCALE GENOMIC DNA]</scope>
    <source>
        <strain evidence="3 4">MB42</strain>
    </source>
</reference>
<evidence type="ECO:0000313" key="3">
    <source>
        <dbReference type="EMBL" id="TPX38591.1"/>
    </source>
</evidence>
<evidence type="ECO:0000256" key="1">
    <source>
        <dbReference type="SAM" id="SignalP"/>
    </source>
</evidence>
<dbReference type="AlphaFoldDB" id="A0A507CGK8"/>
<keyword evidence="1" id="KW-0732">Signal</keyword>
<dbReference type="PANTHER" id="PTHR24413">
    <property type="entry name" value="SPECKLE-TYPE POZ PROTEIN"/>
    <property type="match status" value="1"/>
</dbReference>
<feature type="signal peptide" evidence="1">
    <location>
        <begin position="1"/>
        <end position="30"/>
    </location>
</feature>
<dbReference type="PROSITE" id="PS51257">
    <property type="entry name" value="PROKAR_LIPOPROTEIN"/>
    <property type="match status" value="1"/>
</dbReference>
<organism evidence="3 4">
    <name type="scientific">Synchytrium endobioticum</name>
    <dbReference type="NCBI Taxonomy" id="286115"/>
    <lineage>
        <taxon>Eukaryota</taxon>
        <taxon>Fungi</taxon>
        <taxon>Fungi incertae sedis</taxon>
        <taxon>Chytridiomycota</taxon>
        <taxon>Chytridiomycota incertae sedis</taxon>
        <taxon>Chytridiomycetes</taxon>
        <taxon>Synchytriales</taxon>
        <taxon>Synchytriaceae</taxon>
        <taxon>Synchytrium</taxon>
    </lineage>
</organism>
<dbReference type="Proteomes" id="UP000317494">
    <property type="component" value="Unassembled WGS sequence"/>
</dbReference>
<dbReference type="Pfam" id="PF00651">
    <property type="entry name" value="BTB"/>
    <property type="match status" value="1"/>
</dbReference>
<dbReference type="STRING" id="286115.A0A507CGK8"/>
<gene>
    <name evidence="3" type="ORF">SeMB42_g06641</name>
</gene>
<protein>
    <recommendedName>
        <fullName evidence="2">BTB domain-containing protein</fullName>
    </recommendedName>
</protein>
<dbReference type="EMBL" id="QEAN01000389">
    <property type="protein sequence ID" value="TPX38591.1"/>
    <property type="molecule type" value="Genomic_DNA"/>
</dbReference>